<dbReference type="GO" id="GO:0005737">
    <property type="term" value="C:cytoplasm"/>
    <property type="evidence" value="ECO:0007669"/>
    <property type="project" value="TreeGrafter"/>
</dbReference>
<protein>
    <submittedName>
        <fullName evidence="4">DnaJ-class molecular chaperone</fullName>
    </submittedName>
</protein>
<dbReference type="GO" id="GO:0051082">
    <property type="term" value="F:unfolded protein binding"/>
    <property type="evidence" value="ECO:0007669"/>
    <property type="project" value="InterPro"/>
</dbReference>
<dbReference type="SUPFAM" id="SSF49493">
    <property type="entry name" value="HSP40/DnaJ peptide-binding domain"/>
    <property type="match status" value="2"/>
</dbReference>
<feature type="region of interest" description="Disordered" evidence="2">
    <location>
        <begin position="81"/>
        <end position="104"/>
    </location>
</feature>
<evidence type="ECO:0000313" key="5">
    <source>
        <dbReference type="Proteomes" id="UP000532936"/>
    </source>
</evidence>
<dbReference type="CDD" id="cd06257">
    <property type="entry name" value="DnaJ"/>
    <property type="match status" value="1"/>
</dbReference>
<keyword evidence="1" id="KW-0143">Chaperone</keyword>
<comment type="caution">
    <text evidence="4">The sequence shown here is derived from an EMBL/GenBank/DDBJ whole genome shotgun (WGS) entry which is preliminary data.</text>
</comment>
<dbReference type="PROSITE" id="PS00636">
    <property type="entry name" value="DNAJ_1"/>
    <property type="match status" value="1"/>
</dbReference>
<dbReference type="GO" id="GO:0042026">
    <property type="term" value="P:protein refolding"/>
    <property type="evidence" value="ECO:0007669"/>
    <property type="project" value="TreeGrafter"/>
</dbReference>
<sequence length="306" mass="32199">MAGDPYKELGVSKGASAEEIKKAFRKLAKELHPDKNPGDKITEDKFKRVTAAFDILGDAEKRAKFDAGQLDNDGNEQYRGFSGGARPGGSPFGGAGGGFGGGPGGRANFEGVDLDDLFGMFGGGGRQRGARDFTARGQDVKATLDISLEDAIAGATKRIQFSDGRTLDVTIPKGAADGQTIRLRGQGAPGRGAENGDALIELKIEPHPIYKRDGADLTMDLPVSVPDAVLGAKVRVPTPEGAVQMTIPAGSNSGKLLRLKGRGAFAQGRRGDLLARLVVTLPDEPDAALTKFAEDWRAKRPYTPGR</sequence>
<dbReference type="InterPro" id="IPR008971">
    <property type="entry name" value="HSP40/DnaJ_pept-bd"/>
</dbReference>
<reference evidence="4 5" key="1">
    <citation type="submission" date="2020-08" db="EMBL/GenBank/DDBJ databases">
        <title>Genomic Encyclopedia of Type Strains, Phase IV (KMG-IV): sequencing the most valuable type-strain genomes for metagenomic binning, comparative biology and taxonomic classification.</title>
        <authorList>
            <person name="Goeker M."/>
        </authorList>
    </citation>
    <scope>NUCLEOTIDE SEQUENCE [LARGE SCALE GENOMIC DNA]</scope>
    <source>
        <strain evidence="4 5">DSM 14878</strain>
    </source>
</reference>
<dbReference type="InterPro" id="IPR001623">
    <property type="entry name" value="DnaJ_domain"/>
</dbReference>
<dbReference type="EMBL" id="JACIDA010000001">
    <property type="protein sequence ID" value="MBB3871978.1"/>
    <property type="molecule type" value="Genomic_DNA"/>
</dbReference>
<dbReference type="SMART" id="SM00271">
    <property type="entry name" value="DnaJ"/>
    <property type="match status" value="1"/>
</dbReference>
<dbReference type="Proteomes" id="UP000532936">
    <property type="component" value="Unassembled WGS sequence"/>
</dbReference>
<dbReference type="InterPro" id="IPR002939">
    <property type="entry name" value="DnaJ_C"/>
</dbReference>
<dbReference type="RefSeq" id="WP_183196097.1">
    <property type="nucleotide sequence ID" value="NZ_JACIDA010000001.1"/>
</dbReference>
<evidence type="ECO:0000256" key="2">
    <source>
        <dbReference type="SAM" id="MobiDB-lite"/>
    </source>
</evidence>
<dbReference type="InterPro" id="IPR018253">
    <property type="entry name" value="DnaJ_domain_CS"/>
</dbReference>
<evidence type="ECO:0000256" key="1">
    <source>
        <dbReference type="ARBA" id="ARBA00023186"/>
    </source>
</evidence>
<dbReference type="SUPFAM" id="SSF46565">
    <property type="entry name" value="Chaperone J-domain"/>
    <property type="match status" value="1"/>
</dbReference>
<dbReference type="CDD" id="cd10747">
    <property type="entry name" value="DnaJ_C"/>
    <property type="match status" value="1"/>
</dbReference>
<dbReference type="InterPro" id="IPR036869">
    <property type="entry name" value="J_dom_sf"/>
</dbReference>
<dbReference type="Pfam" id="PF00226">
    <property type="entry name" value="DnaJ"/>
    <property type="match status" value="1"/>
</dbReference>
<dbReference type="AlphaFoldDB" id="A0A7W6EZS1"/>
<feature type="domain" description="J" evidence="3">
    <location>
        <begin position="4"/>
        <end position="69"/>
    </location>
</feature>
<evidence type="ECO:0000313" key="4">
    <source>
        <dbReference type="EMBL" id="MBB3871978.1"/>
    </source>
</evidence>
<dbReference type="PANTHER" id="PTHR43096">
    <property type="entry name" value="DNAJ HOMOLOG 1, MITOCHONDRIAL-RELATED"/>
    <property type="match status" value="1"/>
</dbReference>
<dbReference type="PRINTS" id="PR00625">
    <property type="entry name" value="JDOMAIN"/>
</dbReference>
<name>A0A7W6EZS1_9CAUL</name>
<proteinExistence type="predicted"/>
<dbReference type="Gene3D" id="2.60.260.20">
    <property type="entry name" value="Urease metallochaperone UreE, N-terminal domain"/>
    <property type="match status" value="2"/>
</dbReference>
<dbReference type="PANTHER" id="PTHR43096:SF48">
    <property type="entry name" value="CHAPERONE PROTEIN DNAJ"/>
    <property type="match status" value="1"/>
</dbReference>
<organism evidence="4 5">
    <name type="scientific">Brevundimonas mediterranea</name>
    <dbReference type="NCBI Taxonomy" id="74329"/>
    <lineage>
        <taxon>Bacteria</taxon>
        <taxon>Pseudomonadati</taxon>
        <taxon>Pseudomonadota</taxon>
        <taxon>Alphaproteobacteria</taxon>
        <taxon>Caulobacterales</taxon>
        <taxon>Caulobacteraceae</taxon>
        <taxon>Brevundimonas</taxon>
    </lineage>
</organism>
<dbReference type="Gene3D" id="1.10.287.110">
    <property type="entry name" value="DnaJ domain"/>
    <property type="match status" value="1"/>
</dbReference>
<dbReference type="Pfam" id="PF01556">
    <property type="entry name" value="DnaJ_C"/>
    <property type="match status" value="1"/>
</dbReference>
<accession>A0A7W6EZS1</accession>
<gene>
    <name evidence="4" type="ORF">GGR11_001492</name>
</gene>
<dbReference type="PROSITE" id="PS50076">
    <property type="entry name" value="DNAJ_2"/>
    <property type="match status" value="1"/>
</dbReference>
<evidence type="ECO:0000259" key="3">
    <source>
        <dbReference type="PROSITE" id="PS50076"/>
    </source>
</evidence>